<gene>
    <name evidence="2" type="ORF">KIN20_017271</name>
</gene>
<organism evidence="2 3">
    <name type="scientific">Parelaphostrongylus tenuis</name>
    <name type="common">Meningeal worm</name>
    <dbReference type="NCBI Taxonomy" id="148309"/>
    <lineage>
        <taxon>Eukaryota</taxon>
        <taxon>Metazoa</taxon>
        <taxon>Ecdysozoa</taxon>
        <taxon>Nematoda</taxon>
        <taxon>Chromadorea</taxon>
        <taxon>Rhabditida</taxon>
        <taxon>Rhabditina</taxon>
        <taxon>Rhabditomorpha</taxon>
        <taxon>Strongyloidea</taxon>
        <taxon>Metastrongylidae</taxon>
        <taxon>Parelaphostrongylus</taxon>
    </lineage>
</organism>
<keyword evidence="3" id="KW-1185">Reference proteome</keyword>
<dbReference type="GO" id="GO:0005829">
    <property type="term" value="C:cytosol"/>
    <property type="evidence" value="ECO:0007669"/>
    <property type="project" value="TreeGrafter"/>
</dbReference>
<proteinExistence type="predicted"/>
<dbReference type="EMBL" id="JAHQIW010003461">
    <property type="protein sequence ID" value="KAJ1358763.1"/>
    <property type="molecule type" value="Genomic_DNA"/>
</dbReference>
<feature type="non-terminal residue" evidence="2">
    <location>
        <position position="119"/>
    </location>
</feature>
<dbReference type="AlphaFoldDB" id="A0AAD5MLA2"/>
<protein>
    <recommendedName>
        <fullName evidence="1">Hormone-sensitive lipase N-terminal domain-containing protein</fullName>
    </recommendedName>
</protein>
<evidence type="ECO:0000313" key="2">
    <source>
        <dbReference type="EMBL" id="KAJ1358763.1"/>
    </source>
</evidence>
<reference evidence="2" key="1">
    <citation type="submission" date="2021-06" db="EMBL/GenBank/DDBJ databases">
        <title>Parelaphostrongylus tenuis whole genome reference sequence.</title>
        <authorList>
            <person name="Garwood T.J."/>
            <person name="Larsen P.A."/>
            <person name="Fountain-Jones N.M."/>
            <person name="Garbe J.R."/>
            <person name="Macchietto M.G."/>
            <person name="Kania S.A."/>
            <person name="Gerhold R.W."/>
            <person name="Richards J.E."/>
            <person name="Wolf T.M."/>
        </authorList>
    </citation>
    <scope>NUCLEOTIDE SEQUENCE</scope>
    <source>
        <strain evidence="2">MNPRO001-30</strain>
        <tissue evidence="2">Meninges</tissue>
    </source>
</reference>
<evidence type="ECO:0000313" key="3">
    <source>
        <dbReference type="Proteomes" id="UP001196413"/>
    </source>
</evidence>
<dbReference type="InterPro" id="IPR010468">
    <property type="entry name" value="HSL_N"/>
</dbReference>
<dbReference type="GO" id="GO:0004806">
    <property type="term" value="F:triacylglycerol lipase activity"/>
    <property type="evidence" value="ECO:0007669"/>
    <property type="project" value="TreeGrafter"/>
</dbReference>
<dbReference type="Pfam" id="PF06350">
    <property type="entry name" value="HSL_N"/>
    <property type="match status" value="1"/>
</dbReference>
<dbReference type="Proteomes" id="UP001196413">
    <property type="component" value="Unassembled WGS sequence"/>
</dbReference>
<feature type="non-terminal residue" evidence="2">
    <location>
        <position position="1"/>
    </location>
</feature>
<dbReference type="PANTHER" id="PTHR23025">
    <property type="entry name" value="TRIACYLGLYCEROL LIPASE"/>
    <property type="match status" value="1"/>
</dbReference>
<dbReference type="GO" id="GO:0008203">
    <property type="term" value="P:cholesterol metabolic process"/>
    <property type="evidence" value="ECO:0007669"/>
    <property type="project" value="InterPro"/>
</dbReference>
<comment type="caution">
    <text evidence="2">The sequence shown here is derived from an EMBL/GenBank/DDBJ whole genome shotgun (WGS) entry which is preliminary data.</text>
</comment>
<feature type="domain" description="Hormone-sensitive lipase N-terminal" evidence="1">
    <location>
        <begin position="3"/>
        <end position="114"/>
    </location>
</feature>
<dbReference type="GO" id="GO:0004771">
    <property type="term" value="F:sterol ester esterase activity"/>
    <property type="evidence" value="ECO:0007669"/>
    <property type="project" value="TreeGrafter"/>
</dbReference>
<dbReference type="GO" id="GO:0019433">
    <property type="term" value="P:triglyceride catabolic process"/>
    <property type="evidence" value="ECO:0007669"/>
    <property type="project" value="TreeGrafter"/>
</dbReference>
<evidence type="ECO:0000259" key="1">
    <source>
        <dbReference type="Pfam" id="PF06350"/>
    </source>
</evidence>
<name>A0AAD5MLA2_PARTN</name>
<accession>A0AAD5MLA2</accession>
<sequence>IFQLCSDNVQYFSKATSWSGYSERMVNVSNKIQQCSGTLRDIVSRLQDIAPNYDFDEHTPGNGFRSLVCICDTTVLHLISLQKTVTEQRGSFVFRLAHYCKELEAFAKVVDFLMDSLPL</sequence>
<dbReference type="PANTHER" id="PTHR23025:SF3">
    <property type="entry name" value="HORMONE-SENSITIVE LIPASE"/>
    <property type="match status" value="1"/>
</dbReference>